<keyword evidence="1" id="KW-0238">DNA-binding</keyword>
<dbReference type="InterPro" id="IPR014284">
    <property type="entry name" value="RNA_pol_sigma-70_dom"/>
</dbReference>
<dbReference type="InterPro" id="IPR036388">
    <property type="entry name" value="WH-like_DNA-bd_sf"/>
</dbReference>
<evidence type="ECO:0000313" key="1">
    <source>
        <dbReference type="EMBL" id="AKU97547.1"/>
    </source>
</evidence>
<dbReference type="NCBIfam" id="TIGR03001">
    <property type="entry name" value="Sig-70_gmx1"/>
    <property type="match status" value="1"/>
</dbReference>
<reference evidence="1 2" key="1">
    <citation type="submission" date="2015-08" db="EMBL/GenBank/DDBJ databases">
        <authorList>
            <person name="Babu N.S."/>
            <person name="Beckwith C.J."/>
            <person name="Beseler K.G."/>
            <person name="Brison A."/>
            <person name="Carone J.V."/>
            <person name="Caskin T.P."/>
            <person name="Diamond M."/>
            <person name="Durham M.E."/>
            <person name="Foxe J.M."/>
            <person name="Go M."/>
            <person name="Henderson B.A."/>
            <person name="Jones I.B."/>
            <person name="McGettigan J.A."/>
            <person name="Micheletti S.J."/>
            <person name="Nasrallah M.E."/>
            <person name="Ortiz D."/>
            <person name="Piller C.R."/>
            <person name="Privatt S.R."/>
            <person name="Schneider S.L."/>
            <person name="Sharp S."/>
            <person name="Smith T.C."/>
            <person name="Stanton J.D."/>
            <person name="Ullery H.E."/>
            <person name="Wilson R.J."/>
            <person name="Serrano M.G."/>
            <person name="Buck G."/>
            <person name="Lee V."/>
            <person name="Wang Y."/>
            <person name="Carvalho R."/>
            <person name="Voegtly L."/>
            <person name="Shi R."/>
            <person name="Duckworth R."/>
            <person name="Johnson A."/>
            <person name="Loviza R."/>
            <person name="Walstead R."/>
            <person name="Shah Z."/>
            <person name="Kiflezghi M."/>
            <person name="Wade K."/>
            <person name="Ball S.L."/>
            <person name="Bradley K.W."/>
            <person name="Asai D.J."/>
            <person name="Bowman C.A."/>
            <person name="Russell D.A."/>
            <person name="Pope W.H."/>
            <person name="Jacobs-Sera D."/>
            <person name="Hendrix R.W."/>
            <person name="Hatfull G.F."/>
        </authorList>
    </citation>
    <scope>NUCLEOTIDE SEQUENCE [LARGE SCALE GENOMIC DNA]</scope>
    <source>
        <strain evidence="1 2">DSM 27648</strain>
    </source>
</reference>
<dbReference type="GO" id="GO:0006352">
    <property type="term" value="P:DNA-templated transcription initiation"/>
    <property type="evidence" value="ECO:0007669"/>
    <property type="project" value="InterPro"/>
</dbReference>
<dbReference type="InterPro" id="IPR011745">
    <property type="entry name" value="RNA_pol_sigma70_MYXXA"/>
</dbReference>
<accession>A0A0K1PVJ2</accession>
<protein>
    <submittedName>
        <fullName evidence="1">Putative DNA-binding regulatory protein</fullName>
    </submittedName>
</protein>
<dbReference type="InterPro" id="IPR013324">
    <property type="entry name" value="RNA_pol_sigma_r3/r4-like"/>
</dbReference>
<dbReference type="Gene3D" id="1.10.10.10">
    <property type="entry name" value="Winged helix-like DNA-binding domain superfamily/Winged helix DNA-binding domain"/>
    <property type="match status" value="1"/>
</dbReference>
<gene>
    <name evidence="1" type="ORF">AKJ09_04211</name>
</gene>
<dbReference type="GO" id="GO:0003677">
    <property type="term" value="F:DNA binding"/>
    <property type="evidence" value="ECO:0007669"/>
    <property type="project" value="UniProtKB-KW"/>
</dbReference>
<name>A0A0K1PVJ2_9BACT</name>
<sequence>MTLDEFVRNAKAAWPAWSAGASSATGRGESGFARFVAAIVSAPGGDAQEATLESLRAGDLWLAYHAGVGYPPAVAALEATCFADLDKILRARRADAAESEEVVQRLRHRLLVAAPGEPPRILTYSGRGDLRAWVRVAAVRAWLNMKRESPKHEVHTTSDALVDEASTDLELELLKGKYRELFRRVFLQAVEALGPSTRLLLKLHYIDRLSMEEVGKILGVHRLTVLRRLERVRQELSEGTKERLEVELRLSAPDVESVLRLIQSRLDVSLQQALHDVKSG</sequence>
<dbReference type="SUPFAM" id="SSF88659">
    <property type="entry name" value="Sigma3 and sigma4 domains of RNA polymerase sigma factors"/>
    <property type="match status" value="1"/>
</dbReference>
<dbReference type="AlphaFoldDB" id="A0A0K1PVJ2"/>
<organism evidence="1 2">
    <name type="scientific">Labilithrix luteola</name>
    <dbReference type="NCBI Taxonomy" id="1391654"/>
    <lineage>
        <taxon>Bacteria</taxon>
        <taxon>Pseudomonadati</taxon>
        <taxon>Myxococcota</taxon>
        <taxon>Polyangia</taxon>
        <taxon>Polyangiales</taxon>
        <taxon>Labilitrichaceae</taxon>
        <taxon>Labilithrix</taxon>
    </lineage>
</organism>
<dbReference type="OrthoDB" id="5522749at2"/>
<evidence type="ECO:0000313" key="2">
    <source>
        <dbReference type="Proteomes" id="UP000064967"/>
    </source>
</evidence>
<dbReference type="RefSeq" id="WP_146648665.1">
    <property type="nucleotide sequence ID" value="NZ_CP012333.1"/>
</dbReference>
<keyword evidence="2" id="KW-1185">Reference proteome</keyword>
<proteinExistence type="predicted"/>
<dbReference type="EMBL" id="CP012333">
    <property type="protein sequence ID" value="AKU97547.1"/>
    <property type="molecule type" value="Genomic_DNA"/>
</dbReference>
<dbReference type="Proteomes" id="UP000064967">
    <property type="component" value="Chromosome"/>
</dbReference>
<dbReference type="GO" id="GO:0003700">
    <property type="term" value="F:DNA-binding transcription factor activity"/>
    <property type="evidence" value="ECO:0007669"/>
    <property type="project" value="InterPro"/>
</dbReference>
<dbReference type="NCBIfam" id="TIGR02937">
    <property type="entry name" value="sigma70-ECF"/>
    <property type="match status" value="1"/>
</dbReference>
<dbReference type="KEGG" id="llu:AKJ09_04211"/>